<reference evidence="2 3" key="1">
    <citation type="submission" date="2024-04" db="EMBL/GenBank/DDBJ databases">
        <authorList>
            <person name="Fracassetti M."/>
        </authorList>
    </citation>
    <scope>NUCLEOTIDE SEQUENCE [LARGE SCALE GENOMIC DNA]</scope>
</reference>
<evidence type="ECO:0000256" key="1">
    <source>
        <dbReference type="SAM" id="MobiDB-lite"/>
    </source>
</evidence>
<dbReference type="EMBL" id="OZ034819">
    <property type="protein sequence ID" value="CAL1396585.1"/>
    <property type="molecule type" value="Genomic_DNA"/>
</dbReference>
<organism evidence="2 3">
    <name type="scientific">Linum trigynum</name>
    <dbReference type="NCBI Taxonomy" id="586398"/>
    <lineage>
        <taxon>Eukaryota</taxon>
        <taxon>Viridiplantae</taxon>
        <taxon>Streptophyta</taxon>
        <taxon>Embryophyta</taxon>
        <taxon>Tracheophyta</taxon>
        <taxon>Spermatophyta</taxon>
        <taxon>Magnoliopsida</taxon>
        <taxon>eudicotyledons</taxon>
        <taxon>Gunneridae</taxon>
        <taxon>Pentapetalae</taxon>
        <taxon>rosids</taxon>
        <taxon>fabids</taxon>
        <taxon>Malpighiales</taxon>
        <taxon>Linaceae</taxon>
        <taxon>Linum</taxon>
    </lineage>
</organism>
<gene>
    <name evidence="2" type="ORF">LTRI10_LOCUS36943</name>
</gene>
<sequence>MSRDDMWTLFIDNDLLVIDIVEATPDGNDGSDCGGGNAGGKLRSVGRRRQPLRSRTTSKAGGALPETEAMSMLTREVGRWWTRPTMATGAGSRWRRTLAGAESLAGELSGREAGPAATTEVRVRRWWTRRR</sequence>
<feature type="region of interest" description="Disordered" evidence="1">
    <location>
        <begin position="27"/>
        <end position="64"/>
    </location>
</feature>
<proteinExistence type="predicted"/>
<keyword evidence="3" id="KW-1185">Reference proteome</keyword>
<protein>
    <submittedName>
        <fullName evidence="2">Uncharacterized protein</fullName>
    </submittedName>
</protein>
<accession>A0AAV2FE82</accession>
<name>A0AAV2FE82_9ROSI</name>
<evidence type="ECO:0000313" key="3">
    <source>
        <dbReference type="Proteomes" id="UP001497516"/>
    </source>
</evidence>
<dbReference type="AlphaFoldDB" id="A0AAV2FE82"/>
<dbReference type="Proteomes" id="UP001497516">
    <property type="component" value="Chromosome 6"/>
</dbReference>
<evidence type="ECO:0000313" key="2">
    <source>
        <dbReference type="EMBL" id="CAL1396585.1"/>
    </source>
</evidence>